<reference evidence="3 4" key="1">
    <citation type="submission" date="2019-12" db="EMBL/GenBank/DDBJ databases">
        <authorList>
            <person name="Floudas D."/>
            <person name="Bentzer J."/>
            <person name="Ahren D."/>
            <person name="Johansson T."/>
            <person name="Persson P."/>
            <person name="Tunlid A."/>
        </authorList>
    </citation>
    <scope>NUCLEOTIDE SEQUENCE [LARGE SCALE GENOMIC DNA]</scope>
    <source>
        <strain evidence="3 4">CBS 102.39</strain>
    </source>
</reference>
<feature type="region of interest" description="Disordered" evidence="1">
    <location>
        <begin position="1"/>
        <end position="30"/>
    </location>
</feature>
<evidence type="ECO:0000313" key="4">
    <source>
        <dbReference type="Proteomes" id="UP000521872"/>
    </source>
</evidence>
<keyword evidence="2" id="KW-1133">Transmembrane helix</keyword>
<feature type="compositionally biased region" description="Basic and acidic residues" evidence="1">
    <location>
        <begin position="1"/>
        <end position="17"/>
    </location>
</feature>
<sequence>MDHEEPATRTLKNRAENPSHPADLSLSPSFTYTPSSLPYTSEFATLTHYSPTTASTPIILILILILILIAYLHLSSF</sequence>
<keyword evidence="2" id="KW-0812">Transmembrane</keyword>
<keyword evidence="4" id="KW-1185">Reference proteome</keyword>
<gene>
    <name evidence="3" type="ORF">D9613_003691</name>
</gene>
<evidence type="ECO:0000313" key="3">
    <source>
        <dbReference type="EMBL" id="KAF4612195.1"/>
    </source>
</evidence>
<organism evidence="3 4">
    <name type="scientific">Agrocybe pediades</name>
    <dbReference type="NCBI Taxonomy" id="84607"/>
    <lineage>
        <taxon>Eukaryota</taxon>
        <taxon>Fungi</taxon>
        <taxon>Dikarya</taxon>
        <taxon>Basidiomycota</taxon>
        <taxon>Agaricomycotina</taxon>
        <taxon>Agaricomycetes</taxon>
        <taxon>Agaricomycetidae</taxon>
        <taxon>Agaricales</taxon>
        <taxon>Agaricineae</taxon>
        <taxon>Strophariaceae</taxon>
        <taxon>Agrocybe</taxon>
    </lineage>
</organism>
<dbReference type="Proteomes" id="UP000521872">
    <property type="component" value="Unassembled WGS sequence"/>
</dbReference>
<protein>
    <submittedName>
        <fullName evidence="3">Uncharacterized protein</fullName>
    </submittedName>
</protein>
<dbReference type="AlphaFoldDB" id="A0A8H4VLA5"/>
<feature type="transmembrane region" description="Helical" evidence="2">
    <location>
        <begin position="54"/>
        <end position="74"/>
    </location>
</feature>
<proteinExistence type="predicted"/>
<dbReference type="EMBL" id="JAACJL010000057">
    <property type="protein sequence ID" value="KAF4612195.1"/>
    <property type="molecule type" value="Genomic_DNA"/>
</dbReference>
<accession>A0A8H4VLA5</accession>
<comment type="caution">
    <text evidence="3">The sequence shown here is derived from an EMBL/GenBank/DDBJ whole genome shotgun (WGS) entry which is preliminary data.</text>
</comment>
<name>A0A8H4VLA5_9AGAR</name>
<keyword evidence="2" id="KW-0472">Membrane</keyword>
<evidence type="ECO:0000256" key="2">
    <source>
        <dbReference type="SAM" id="Phobius"/>
    </source>
</evidence>
<evidence type="ECO:0000256" key="1">
    <source>
        <dbReference type="SAM" id="MobiDB-lite"/>
    </source>
</evidence>